<evidence type="ECO:0000256" key="7">
    <source>
        <dbReference type="ARBA" id="ARBA00022989"/>
    </source>
</evidence>
<dbReference type="Pfam" id="PF00672">
    <property type="entry name" value="HAMP"/>
    <property type="match status" value="1"/>
</dbReference>
<keyword evidence="8 14" id="KW-0472">Membrane</keyword>
<dbReference type="InterPro" id="IPR004090">
    <property type="entry name" value="Chemotax_Me-accpt_rcpt"/>
</dbReference>
<dbReference type="CDD" id="cd06225">
    <property type="entry name" value="HAMP"/>
    <property type="match status" value="1"/>
</dbReference>
<organism evidence="17 18">
    <name type="scientific">Lamprobacter modestohalophilus</name>
    <dbReference type="NCBI Taxonomy" id="1064514"/>
    <lineage>
        <taxon>Bacteria</taxon>
        <taxon>Pseudomonadati</taxon>
        <taxon>Pseudomonadota</taxon>
        <taxon>Gammaproteobacteria</taxon>
        <taxon>Chromatiales</taxon>
        <taxon>Chromatiaceae</taxon>
        <taxon>Lamprobacter</taxon>
    </lineage>
</organism>
<evidence type="ECO:0000313" key="17">
    <source>
        <dbReference type="EMBL" id="MBK1620095.1"/>
    </source>
</evidence>
<evidence type="ECO:0000313" key="18">
    <source>
        <dbReference type="Proteomes" id="UP001138768"/>
    </source>
</evidence>
<evidence type="ECO:0000256" key="6">
    <source>
        <dbReference type="ARBA" id="ARBA00022692"/>
    </source>
</evidence>
<evidence type="ECO:0000259" key="15">
    <source>
        <dbReference type="PROSITE" id="PS50111"/>
    </source>
</evidence>
<dbReference type="EMBL" id="NRRY01000032">
    <property type="protein sequence ID" value="MBK1620095.1"/>
    <property type="molecule type" value="Genomic_DNA"/>
</dbReference>
<dbReference type="InterPro" id="IPR051310">
    <property type="entry name" value="MCP_chemotaxis"/>
</dbReference>
<evidence type="ECO:0000256" key="14">
    <source>
        <dbReference type="SAM" id="Phobius"/>
    </source>
</evidence>
<dbReference type="GO" id="GO:0006935">
    <property type="term" value="P:chemotaxis"/>
    <property type="evidence" value="ECO:0007669"/>
    <property type="project" value="UniProtKB-KW"/>
</dbReference>
<dbReference type="Gene3D" id="1.10.287.950">
    <property type="entry name" value="Methyl-accepting chemotaxis protein"/>
    <property type="match status" value="1"/>
</dbReference>
<evidence type="ECO:0000256" key="13">
    <source>
        <dbReference type="SAM" id="MobiDB-lite"/>
    </source>
</evidence>
<dbReference type="GO" id="GO:0004888">
    <property type="term" value="F:transmembrane signaling receptor activity"/>
    <property type="evidence" value="ECO:0007669"/>
    <property type="project" value="InterPro"/>
</dbReference>
<keyword evidence="4" id="KW-0145">Chemotaxis</keyword>
<dbReference type="GO" id="GO:0005886">
    <property type="term" value="C:plasma membrane"/>
    <property type="evidence" value="ECO:0007669"/>
    <property type="project" value="UniProtKB-SubCell"/>
</dbReference>
<evidence type="ECO:0000256" key="2">
    <source>
        <dbReference type="ARBA" id="ARBA00022475"/>
    </source>
</evidence>
<feature type="region of interest" description="Disordered" evidence="13">
    <location>
        <begin position="528"/>
        <end position="576"/>
    </location>
</feature>
<dbReference type="Pfam" id="PF02203">
    <property type="entry name" value="TarH"/>
    <property type="match status" value="1"/>
</dbReference>
<dbReference type="SMART" id="SM00304">
    <property type="entry name" value="HAMP"/>
    <property type="match status" value="1"/>
</dbReference>
<dbReference type="InterPro" id="IPR003122">
    <property type="entry name" value="Tar_rcpt_lig-bd"/>
</dbReference>
<protein>
    <submittedName>
        <fullName evidence="17">Methyl-accepting chemotaxis protein</fullName>
    </submittedName>
</protein>
<evidence type="ECO:0000256" key="12">
    <source>
        <dbReference type="SAM" id="Coils"/>
    </source>
</evidence>
<dbReference type="FunFam" id="1.10.287.950:FF:000001">
    <property type="entry name" value="Methyl-accepting chemotaxis sensory transducer"/>
    <property type="match status" value="1"/>
</dbReference>
<keyword evidence="6 14" id="KW-0812">Transmembrane</keyword>
<dbReference type="Proteomes" id="UP001138768">
    <property type="component" value="Unassembled WGS sequence"/>
</dbReference>
<dbReference type="InterPro" id="IPR004089">
    <property type="entry name" value="MCPsignal_dom"/>
</dbReference>
<dbReference type="Pfam" id="PF00015">
    <property type="entry name" value="MCPsignal"/>
    <property type="match status" value="1"/>
</dbReference>
<evidence type="ECO:0000256" key="8">
    <source>
        <dbReference type="ARBA" id="ARBA00023136"/>
    </source>
</evidence>
<evidence type="ECO:0000259" key="16">
    <source>
        <dbReference type="PROSITE" id="PS50885"/>
    </source>
</evidence>
<dbReference type="CDD" id="cd11386">
    <property type="entry name" value="MCP_signal"/>
    <property type="match status" value="1"/>
</dbReference>
<keyword evidence="5" id="KW-0997">Cell inner membrane</keyword>
<reference evidence="17 18" key="1">
    <citation type="journal article" date="2020" name="Microorganisms">
        <title>Osmotic Adaptation and Compatible Solute Biosynthesis of Phototrophic Bacteria as Revealed from Genome Analyses.</title>
        <authorList>
            <person name="Imhoff J.F."/>
            <person name="Rahn T."/>
            <person name="Kunzel S."/>
            <person name="Keller A."/>
            <person name="Neulinger S.C."/>
        </authorList>
    </citation>
    <scope>NUCLEOTIDE SEQUENCE [LARGE SCALE GENOMIC DNA]</scope>
    <source>
        <strain evidence="17 18">DSM 25653</strain>
    </source>
</reference>
<keyword evidence="12" id="KW-0175">Coiled coil</keyword>
<comment type="similarity">
    <text evidence="10">Belongs to the methyl-accepting chemotaxis (MCP) protein family.</text>
</comment>
<feature type="domain" description="HAMP" evidence="16">
    <location>
        <begin position="218"/>
        <end position="270"/>
    </location>
</feature>
<evidence type="ECO:0000256" key="4">
    <source>
        <dbReference type="ARBA" id="ARBA00022500"/>
    </source>
</evidence>
<feature type="domain" description="Methyl-accepting transducer" evidence="15">
    <location>
        <begin position="275"/>
        <end position="504"/>
    </location>
</feature>
<dbReference type="SUPFAM" id="SSF58104">
    <property type="entry name" value="Methyl-accepting chemotaxis protein (MCP) signaling domain"/>
    <property type="match status" value="1"/>
</dbReference>
<dbReference type="RefSeq" id="WP_242479465.1">
    <property type="nucleotide sequence ID" value="NZ_NRRY01000032.1"/>
</dbReference>
<dbReference type="AlphaFoldDB" id="A0A9X0WAN8"/>
<dbReference type="SMART" id="SM00283">
    <property type="entry name" value="MA"/>
    <property type="match status" value="1"/>
</dbReference>
<sequence>MKLTIKSRLALLITILLALLLVVGGLGFNGMQSSNRALEGVYEQNLKRSQDLARIDALVRNIMMQLFLASQHAPTIAVSALHDHPVSMHSDLINDNQTELTGIWNSYQEAVNSPEGEGLAEQFDTLYQKLIYNAVDPAVELYLVGEYPGADFVVFIEGLPVYEQVSATLKEMVELEHQTAQAAFQSAEANALFMRNLMIGTVVVAILLGALLGWQIVLRITRPLANARQVFNEMSRGNLTNRIEARGNDEVGQMMLALADTQDKLRDLIINIQGSVESISTAATQISTGNTDLSQRTEEQASSLQETASSMEEVASTVKHNTDNTAQANQLASQASTSAGSGGEKAKQAVGKMHELSESSEKISGIISLIDGIAFQTNILALNASVEAARAGEQGRGFAVVAQEVRNLAQRSADAAKQIQELIELNGEVVEQGRVLVEAVGESMNEIVTHSAKVSELMDEVNRASNEQTMAIDQVSVAISQMDEVTQQNAALVEQTATASSSLEEQSRELADAVSFFDVGKTAAASPNIALPAATKSVPKREPAKPAALAPPPKAQPAPKKQPEPVTHSEDDWESF</sequence>
<keyword evidence="2" id="KW-1003">Cell membrane</keyword>
<dbReference type="PANTHER" id="PTHR43531:SF14">
    <property type="entry name" value="METHYL-ACCEPTING CHEMOTAXIS PROTEIN I-RELATED"/>
    <property type="match status" value="1"/>
</dbReference>
<keyword evidence="9 11" id="KW-0807">Transducer</keyword>
<dbReference type="PRINTS" id="PR00260">
    <property type="entry name" value="CHEMTRNSDUCR"/>
</dbReference>
<dbReference type="PROSITE" id="PS50885">
    <property type="entry name" value="HAMP"/>
    <property type="match status" value="1"/>
</dbReference>
<evidence type="ECO:0000256" key="5">
    <source>
        <dbReference type="ARBA" id="ARBA00022519"/>
    </source>
</evidence>
<keyword evidence="7 14" id="KW-1133">Transmembrane helix</keyword>
<keyword evidence="3" id="KW-0488">Methylation</keyword>
<evidence type="ECO:0000256" key="1">
    <source>
        <dbReference type="ARBA" id="ARBA00004429"/>
    </source>
</evidence>
<dbReference type="PANTHER" id="PTHR43531">
    <property type="entry name" value="PROTEIN ICFG"/>
    <property type="match status" value="1"/>
</dbReference>
<feature type="coiled-coil region" evidence="12">
    <location>
        <begin position="405"/>
        <end position="467"/>
    </location>
</feature>
<evidence type="ECO:0000256" key="11">
    <source>
        <dbReference type="PROSITE-ProRule" id="PRU00284"/>
    </source>
</evidence>
<accession>A0A9X0WAN8</accession>
<evidence type="ECO:0000256" key="9">
    <source>
        <dbReference type="ARBA" id="ARBA00023224"/>
    </source>
</evidence>
<feature type="compositionally biased region" description="Polar residues" evidence="13">
    <location>
        <begin position="287"/>
        <end position="310"/>
    </location>
</feature>
<comment type="subcellular location">
    <subcellularLocation>
        <location evidence="1">Cell inner membrane</location>
        <topology evidence="1">Multi-pass membrane protein</topology>
    </subcellularLocation>
</comment>
<dbReference type="GO" id="GO:0007165">
    <property type="term" value="P:signal transduction"/>
    <property type="evidence" value="ECO:0007669"/>
    <property type="project" value="UniProtKB-KW"/>
</dbReference>
<feature type="region of interest" description="Disordered" evidence="13">
    <location>
        <begin position="287"/>
        <end position="316"/>
    </location>
</feature>
<feature type="compositionally biased region" description="Basic and acidic residues" evidence="13">
    <location>
        <begin position="561"/>
        <end position="570"/>
    </location>
</feature>
<keyword evidence="18" id="KW-1185">Reference proteome</keyword>
<dbReference type="PROSITE" id="PS50111">
    <property type="entry name" value="CHEMOTAXIS_TRANSDUC_2"/>
    <property type="match status" value="1"/>
</dbReference>
<name>A0A9X0WAN8_9GAMM</name>
<evidence type="ECO:0000256" key="3">
    <source>
        <dbReference type="ARBA" id="ARBA00022481"/>
    </source>
</evidence>
<dbReference type="InterPro" id="IPR003660">
    <property type="entry name" value="HAMP_dom"/>
</dbReference>
<proteinExistence type="inferred from homology"/>
<evidence type="ECO:0000256" key="10">
    <source>
        <dbReference type="ARBA" id="ARBA00029447"/>
    </source>
</evidence>
<gene>
    <name evidence="17" type="ORF">CKO42_16935</name>
</gene>
<feature type="transmembrane region" description="Helical" evidence="14">
    <location>
        <begin position="197"/>
        <end position="218"/>
    </location>
</feature>
<comment type="caution">
    <text evidence="17">The sequence shown here is derived from an EMBL/GenBank/DDBJ whole genome shotgun (WGS) entry which is preliminary data.</text>
</comment>